<dbReference type="Proteomes" id="UP000310158">
    <property type="component" value="Unassembled WGS sequence"/>
</dbReference>
<dbReference type="OrthoDB" id="3262732at2759"/>
<protein>
    <submittedName>
        <fullName evidence="2">Uncharacterized protein</fullName>
    </submittedName>
</protein>
<name>A0A4S4M5X0_9AGAM</name>
<evidence type="ECO:0000313" key="2">
    <source>
        <dbReference type="EMBL" id="THH19721.1"/>
    </source>
</evidence>
<keyword evidence="3" id="KW-1185">Reference proteome</keyword>
<dbReference type="EMBL" id="SGPL01000037">
    <property type="protein sequence ID" value="THH19721.1"/>
    <property type="molecule type" value="Genomic_DNA"/>
</dbReference>
<dbReference type="AlphaFoldDB" id="A0A4S4M5X0"/>
<feature type="compositionally biased region" description="Pro residues" evidence="1">
    <location>
        <begin position="46"/>
        <end position="62"/>
    </location>
</feature>
<proteinExistence type="predicted"/>
<feature type="region of interest" description="Disordered" evidence="1">
    <location>
        <begin position="29"/>
        <end position="98"/>
    </location>
</feature>
<sequence length="98" mass="10372">MSISSVESKKQRYSEELAAYTLRQWNLVRQSTEQTEGEPTDDCAPPAIPPSTSPAAPHPPSRPRGTSQSAEQKAGTGTDPPALQSNSGDPDAAEASQH</sequence>
<gene>
    <name evidence="2" type="ORF">EW146_g1510</name>
</gene>
<comment type="caution">
    <text evidence="2">The sequence shown here is derived from an EMBL/GenBank/DDBJ whole genome shotgun (WGS) entry which is preliminary data.</text>
</comment>
<accession>A0A4S4M5X0</accession>
<reference evidence="2 3" key="1">
    <citation type="submission" date="2019-02" db="EMBL/GenBank/DDBJ databases">
        <title>Genome sequencing of the rare red list fungi Bondarzewia mesenterica.</title>
        <authorList>
            <person name="Buettner E."/>
            <person name="Kellner H."/>
        </authorList>
    </citation>
    <scope>NUCLEOTIDE SEQUENCE [LARGE SCALE GENOMIC DNA]</scope>
    <source>
        <strain evidence="2 3">DSM 108281</strain>
    </source>
</reference>
<organism evidence="2 3">
    <name type="scientific">Bondarzewia mesenterica</name>
    <dbReference type="NCBI Taxonomy" id="1095465"/>
    <lineage>
        <taxon>Eukaryota</taxon>
        <taxon>Fungi</taxon>
        <taxon>Dikarya</taxon>
        <taxon>Basidiomycota</taxon>
        <taxon>Agaricomycotina</taxon>
        <taxon>Agaricomycetes</taxon>
        <taxon>Russulales</taxon>
        <taxon>Bondarzewiaceae</taxon>
        <taxon>Bondarzewia</taxon>
    </lineage>
</organism>
<evidence type="ECO:0000256" key="1">
    <source>
        <dbReference type="SAM" id="MobiDB-lite"/>
    </source>
</evidence>
<evidence type="ECO:0000313" key="3">
    <source>
        <dbReference type="Proteomes" id="UP000310158"/>
    </source>
</evidence>